<organism evidence="3 4">
    <name type="scientific">Dillenia turbinata</name>
    <dbReference type="NCBI Taxonomy" id="194707"/>
    <lineage>
        <taxon>Eukaryota</taxon>
        <taxon>Viridiplantae</taxon>
        <taxon>Streptophyta</taxon>
        <taxon>Embryophyta</taxon>
        <taxon>Tracheophyta</taxon>
        <taxon>Spermatophyta</taxon>
        <taxon>Magnoliopsida</taxon>
        <taxon>eudicotyledons</taxon>
        <taxon>Gunneridae</taxon>
        <taxon>Pentapetalae</taxon>
        <taxon>Dilleniales</taxon>
        <taxon>Dilleniaceae</taxon>
        <taxon>Dillenia</taxon>
    </lineage>
</organism>
<dbReference type="SMART" id="SM00855">
    <property type="entry name" value="PGAM"/>
    <property type="match status" value="1"/>
</dbReference>
<reference evidence="3 4" key="1">
    <citation type="submission" date="2023-12" db="EMBL/GenBank/DDBJ databases">
        <title>A high-quality genome assembly for Dillenia turbinata (Dilleniales).</title>
        <authorList>
            <person name="Chanderbali A."/>
        </authorList>
    </citation>
    <scope>NUCLEOTIDE SEQUENCE [LARGE SCALE GENOMIC DNA]</scope>
    <source>
        <strain evidence="3">LSX21</strain>
        <tissue evidence="3">Leaf</tissue>
    </source>
</reference>
<feature type="binding site" evidence="2">
    <location>
        <begin position="34"/>
        <end position="41"/>
    </location>
    <ligand>
        <name>substrate</name>
    </ligand>
</feature>
<proteinExistence type="inferred from homology"/>
<dbReference type="InterPro" id="IPR029033">
    <property type="entry name" value="His_PPase_superfam"/>
</dbReference>
<dbReference type="GO" id="GO:0005829">
    <property type="term" value="C:cytosol"/>
    <property type="evidence" value="ECO:0007669"/>
    <property type="project" value="TreeGrafter"/>
</dbReference>
<protein>
    <submittedName>
        <fullName evidence="3">Histidine phosphatase superfamily, clade-1</fullName>
    </submittedName>
</protein>
<dbReference type="InterPro" id="IPR001345">
    <property type="entry name" value="PG/BPGM_mutase_AS"/>
</dbReference>
<dbReference type="InterPro" id="IPR013078">
    <property type="entry name" value="His_Pase_superF_clade-1"/>
</dbReference>
<dbReference type="InterPro" id="IPR050275">
    <property type="entry name" value="PGM_Phosphatase"/>
</dbReference>
<dbReference type="CDD" id="cd07067">
    <property type="entry name" value="HP_PGM_like"/>
    <property type="match status" value="1"/>
</dbReference>
<sequence>VSDLAESNGVAHFGSIEVDSTFSSSSYAEIVVFRHGETEWNVDGRIQGQLDVELNDVGRQQAAAVAARLSKEPKVSVVYSSDLKRALQSAQTIWP</sequence>
<dbReference type="Proteomes" id="UP001370490">
    <property type="component" value="Unassembled WGS sequence"/>
</dbReference>
<dbReference type="AlphaFoldDB" id="A0AAN8V1W2"/>
<dbReference type="Gene3D" id="3.40.50.1240">
    <property type="entry name" value="Phosphoglycerate mutase-like"/>
    <property type="match status" value="1"/>
</dbReference>
<evidence type="ECO:0000256" key="1">
    <source>
        <dbReference type="ARBA" id="ARBA00038362"/>
    </source>
</evidence>
<feature type="non-terminal residue" evidence="3">
    <location>
        <position position="1"/>
    </location>
</feature>
<name>A0AAN8V1W2_9MAGN</name>
<comment type="similarity">
    <text evidence="1">Belongs to the phosphoglycerate mutase family.</text>
</comment>
<dbReference type="Pfam" id="PF00300">
    <property type="entry name" value="His_Phos_1"/>
    <property type="match status" value="1"/>
</dbReference>
<keyword evidence="4" id="KW-1185">Reference proteome</keyword>
<accession>A0AAN8V1W2</accession>
<comment type="caution">
    <text evidence="3">The sequence shown here is derived from an EMBL/GenBank/DDBJ whole genome shotgun (WGS) entry which is preliminary data.</text>
</comment>
<feature type="binding site" evidence="2">
    <location>
        <position position="85"/>
    </location>
    <ligand>
        <name>substrate</name>
    </ligand>
</feature>
<dbReference type="PANTHER" id="PTHR48100">
    <property type="entry name" value="BROAD-SPECIFICITY PHOSPHATASE YOR283W-RELATED"/>
    <property type="match status" value="1"/>
</dbReference>
<evidence type="ECO:0000313" key="3">
    <source>
        <dbReference type="EMBL" id="KAK6926978.1"/>
    </source>
</evidence>
<dbReference type="PANTHER" id="PTHR48100:SF34">
    <property type="entry name" value="PHOSPHOGLYCERATE MUTASE-LIKE PROTEIN 4"/>
    <property type="match status" value="1"/>
</dbReference>
<evidence type="ECO:0000256" key="2">
    <source>
        <dbReference type="PIRSR" id="PIRSR613078-2"/>
    </source>
</evidence>
<gene>
    <name evidence="3" type="ORF">RJ641_008697</name>
</gene>
<dbReference type="EMBL" id="JBAMMX010000015">
    <property type="protein sequence ID" value="KAK6926978.1"/>
    <property type="molecule type" value="Genomic_DNA"/>
</dbReference>
<dbReference type="GO" id="GO:0016791">
    <property type="term" value="F:phosphatase activity"/>
    <property type="evidence" value="ECO:0007669"/>
    <property type="project" value="TreeGrafter"/>
</dbReference>
<evidence type="ECO:0000313" key="4">
    <source>
        <dbReference type="Proteomes" id="UP001370490"/>
    </source>
</evidence>
<dbReference type="SUPFAM" id="SSF53254">
    <property type="entry name" value="Phosphoglycerate mutase-like"/>
    <property type="match status" value="1"/>
</dbReference>
<dbReference type="PROSITE" id="PS00175">
    <property type="entry name" value="PG_MUTASE"/>
    <property type="match status" value="1"/>
</dbReference>